<reference evidence="2 3" key="1">
    <citation type="journal article" date="2009" name="Science">
        <title>Green evolution and dynamic adaptations revealed by genomes of the marine picoeukaryotes Micromonas.</title>
        <authorList>
            <person name="Worden A.Z."/>
            <person name="Lee J.H."/>
            <person name="Mock T."/>
            <person name="Rouze P."/>
            <person name="Simmons M.P."/>
            <person name="Aerts A.L."/>
            <person name="Allen A.E."/>
            <person name="Cuvelier M.L."/>
            <person name="Derelle E."/>
            <person name="Everett M.V."/>
            <person name="Foulon E."/>
            <person name="Grimwood J."/>
            <person name="Gundlach H."/>
            <person name="Henrissat B."/>
            <person name="Napoli C."/>
            <person name="McDonald S.M."/>
            <person name="Parker M.S."/>
            <person name="Rombauts S."/>
            <person name="Salamov A."/>
            <person name="Von Dassow P."/>
            <person name="Badger J.H."/>
            <person name="Coutinho P.M."/>
            <person name="Demir E."/>
            <person name="Dubchak I."/>
            <person name="Gentemann C."/>
            <person name="Eikrem W."/>
            <person name="Gready J.E."/>
            <person name="John U."/>
            <person name="Lanier W."/>
            <person name="Lindquist E.A."/>
            <person name="Lucas S."/>
            <person name="Mayer K.F."/>
            <person name="Moreau H."/>
            <person name="Not F."/>
            <person name="Otillar R."/>
            <person name="Panaud O."/>
            <person name="Pangilinan J."/>
            <person name="Paulsen I."/>
            <person name="Piegu B."/>
            <person name="Poliakov A."/>
            <person name="Robbens S."/>
            <person name="Schmutz J."/>
            <person name="Toulza E."/>
            <person name="Wyss T."/>
            <person name="Zelensky A."/>
            <person name="Zhou K."/>
            <person name="Armbrust E.V."/>
            <person name="Bhattacharya D."/>
            <person name="Goodenough U.W."/>
            <person name="Van de Peer Y."/>
            <person name="Grigoriev I.V."/>
        </authorList>
    </citation>
    <scope>NUCLEOTIDE SEQUENCE [LARGE SCALE GENOMIC DNA]</scope>
    <source>
        <strain evidence="2 3">CCMP1545</strain>
    </source>
</reference>
<dbReference type="GeneID" id="9685383"/>
<sequence length="510" mass="53220">MPPPPTPPTRTPATARRVADETNGHGVVVSASELLCRAGDRAFFGWGEPRSREKALNLYARAASDASSPCASAMRRLGRCYEEGAGVAPDPDAAASWNEAAAALGDPDATCATARVVERAGDLRGAGERYQFAADEGHAGAAFELGRMYANGLGVRKDAEAAAYWYQLAAEHGDAAAQRAVGVAGMEAANENEANDPAAAAAAAREAIEWLERAAAQGDADALNDLAIVHEDGHAIAAIPRDAEKARGLYSRAAERGHPRARNNLGFVYMASEAYADAAVHFRIAANEGDADAMNNLGNLVENGLGVPKDLREARWMYERAAAAGVDKAREAAARVSETIRSEDAEEMTRARDSALASQTSDANAPGASEVSKLNALVGSFQTMVVAKDTEIYDARRETSRKDAEAARIAKELGAAKAECARLKASLAAYEKSSKAPSPLGLGPSSASGPGPPIVAATAVRSEHTAPGGLSSRPRFERSSSLRSDRSGASGVSAISSQKSLTFRCVRPTC</sequence>
<dbReference type="EMBL" id="GG663741">
    <property type="protein sequence ID" value="EEH55896.1"/>
    <property type="molecule type" value="Genomic_DNA"/>
</dbReference>
<dbReference type="RefSeq" id="XP_003059944.1">
    <property type="nucleotide sequence ID" value="XM_003059898.1"/>
</dbReference>
<dbReference type="eggNOG" id="KOG1550">
    <property type="taxonomic scope" value="Eukaryota"/>
</dbReference>
<dbReference type="InterPro" id="IPR052945">
    <property type="entry name" value="Mitotic_Regulator"/>
</dbReference>
<dbReference type="AlphaFoldDB" id="C1MWL5"/>
<dbReference type="SMART" id="SM00671">
    <property type="entry name" value="SEL1"/>
    <property type="match status" value="6"/>
</dbReference>
<dbReference type="OrthoDB" id="272077at2759"/>
<feature type="compositionally biased region" description="Low complexity" evidence="1">
    <location>
        <begin position="435"/>
        <end position="449"/>
    </location>
</feature>
<name>C1MWL5_MICPC</name>
<dbReference type="Pfam" id="PF08238">
    <property type="entry name" value="Sel1"/>
    <property type="match status" value="6"/>
</dbReference>
<dbReference type="InterPro" id="IPR011990">
    <property type="entry name" value="TPR-like_helical_dom_sf"/>
</dbReference>
<dbReference type="Gene3D" id="1.25.40.10">
    <property type="entry name" value="Tetratricopeptide repeat domain"/>
    <property type="match status" value="3"/>
</dbReference>
<dbReference type="InterPro" id="IPR006597">
    <property type="entry name" value="Sel1-like"/>
</dbReference>
<evidence type="ECO:0000313" key="3">
    <source>
        <dbReference type="Proteomes" id="UP000001876"/>
    </source>
</evidence>
<protein>
    <submittedName>
        <fullName evidence="2">Predicted protein</fullName>
    </submittedName>
</protein>
<evidence type="ECO:0000256" key="1">
    <source>
        <dbReference type="SAM" id="MobiDB-lite"/>
    </source>
</evidence>
<dbReference type="STRING" id="564608.C1MWL5"/>
<dbReference type="Proteomes" id="UP000001876">
    <property type="component" value="Unassembled WGS sequence"/>
</dbReference>
<gene>
    <name evidence="2" type="ORF">MICPUCDRAFT_65230</name>
</gene>
<feature type="compositionally biased region" description="Basic and acidic residues" evidence="1">
    <location>
        <begin position="337"/>
        <end position="353"/>
    </location>
</feature>
<organism evidence="3">
    <name type="scientific">Micromonas pusilla (strain CCMP1545)</name>
    <name type="common">Picoplanktonic green alga</name>
    <dbReference type="NCBI Taxonomy" id="564608"/>
    <lineage>
        <taxon>Eukaryota</taxon>
        <taxon>Viridiplantae</taxon>
        <taxon>Chlorophyta</taxon>
        <taxon>Mamiellophyceae</taxon>
        <taxon>Mamiellales</taxon>
        <taxon>Mamiellaceae</taxon>
        <taxon>Micromonas</taxon>
    </lineage>
</organism>
<accession>C1MWL5</accession>
<feature type="region of interest" description="Disordered" evidence="1">
    <location>
        <begin position="434"/>
        <end position="493"/>
    </location>
</feature>
<feature type="region of interest" description="Disordered" evidence="1">
    <location>
        <begin position="337"/>
        <end position="369"/>
    </location>
</feature>
<dbReference type="KEGG" id="mpp:MICPUCDRAFT_65230"/>
<dbReference type="PANTHER" id="PTHR43628">
    <property type="entry name" value="ACTIVATOR OF C KINASE PROTEIN 1-RELATED"/>
    <property type="match status" value="1"/>
</dbReference>
<feature type="compositionally biased region" description="Basic and acidic residues" evidence="1">
    <location>
        <begin position="474"/>
        <end position="486"/>
    </location>
</feature>
<keyword evidence="3" id="KW-1185">Reference proteome</keyword>
<dbReference type="PANTHER" id="PTHR43628:SF1">
    <property type="entry name" value="CHITIN SYNTHASE REGULATORY FACTOR 2-RELATED"/>
    <property type="match status" value="1"/>
</dbReference>
<dbReference type="SUPFAM" id="SSF81901">
    <property type="entry name" value="HCP-like"/>
    <property type="match status" value="2"/>
</dbReference>
<proteinExistence type="predicted"/>
<evidence type="ECO:0000313" key="2">
    <source>
        <dbReference type="EMBL" id="EEH55896.1"/>
    </source>
</evidence>